<organism evidence="3 4">
    <name type="scientific">Daucus carota subsp. sativus</name>
    <name type="common">Carrot</name>
    <dbReference type="NCBI Taxonomy" id="79200"/>
    <lineage>
        <taxon>Eukaryota</taxon>
        <taxon>Viridiplantae</taxon>
        <taxon>Streptophyta</taxon>
        <taxon>Embryophyta</taxon>
        <taxon>Tracheophyta</taxon>
        <taxon>Spermatophyta</taxon>
        <taxon>Magnoliopsida</taxon>
        <taxon>eudicotyledons</taxon>
        <taxon>Gunneridae</taxon>
        <taxon>Pentapetalae</taxon>
        <taxon>asterids</taxon>
        <taxon>campanulids</taxon>
        <taxon>Apiales</taxon>
        <taxon>Apiaceae</taxon>
        <taxon>Apioideae</taxon>
        <taxon>Scandiceae</taxon>
        <taxon>Daucinae</taxon>
        <taxon>Daucus</taxon>
        <taxon>Daucus sect. Daucus</taxon>
    </lineage>
</organism>
<dbReference type="AlphaFoldDB" id="A0AAF0WDC4"/>
<evidence type="ECO:0000256" key="1">
    <source>
        <dbReference type="SAM" id="MobiDB-lite"/>
    </source>
</evidence>
<keyword evidence="2" id="KW-1133">Transmembrane helix</keyword>
<protein>
    <recommendedName>
        <fullName evidence="5">Ribosomal protein L34Ae</fullName>
    </recommendedName>
</protein>
<dbReference type="PANTHER" id="PTHR46741:SF2">
    <property type="entry name" value="RIBOSOMAL PROTEIN L34AE"/>
    <property type="match status" value="1"/>
</dbReference>
<evidence type="ECO:0008006" key="5">
    <source>
        <dbReference type="Google" id="ProtNLM"/>
    </source>
</evidence>
<name>A0AAF0WDC4_DAUCS</name>
<dbReference type="Proteomes" id="UP000077755">
    <property type="component" value="Chromosome 2"/>
</dbReference>
<evidence type="ECO:0000256" key="2">
    <source>
        <dbReference type="SAM" id="Phobius"/>
    </source>
</evidence>
<evidence type="ECO:0000313" key="4">
    <source>
        <dbReference type="Proteomes" id="UP000077755"/>
    </source>
</evidence>
<evidence type="ECO:0000313" key="3">
    <source>
        <dbReference type="EMBL" id="WOG87039.1"/>
    </source>
</evidence>
<feature type="compositionally biased region" description="Basic and acidic residues" evidence="1">
    <location>
        <begin position="372"/>
        <end position="389"/>
    </location>
</feature>
<dbReference type="PANTHER" id="PTHR46741">
    <property type="entry name" value="OS09G0413600 PROTEIN"/>
    <property type="match status" value="1"/>
</dbReference>
<keyword evidence="4" id="KW-1185">Reference proteome</keyword>
<feature type="region of interest" description="Disordered" evidence="1">
    <location>
        <begin position="332"/>
        <end position="389"/>
    </location>
</feature>
<dbReference type="KEGG" id="dcr:108206069"/>
<proteinExistence type="predicted"/>
<keyword evidence="2" id="KW-0472">Membrane</keyword>
<sequence length="777" mass="89784">MGFAVSFVFDRLFGLFHKFCFVVSTYMLPLFDALTTYFSRLDMKNDSVEHSSSTLCETNDKIVSRCVNEKQEKGLSEDVLGTGFLEKEPSEFALSFRFPTYDEFIATKRGNGEFVSSEAIPSASIDKYHLSEKSFSGEPVTFSVEEKNAEVNDVSFESKYVNDEEECLSDRHLNVSPLEVTEESMIRGVTGQELNEKNERVSLTRDRGDDFDEEYNSRVSEEIESTSMDSDFRWIGTDGFLSEKDFGKTFDLDYLINVDDKKAGSSDELSDFDESLASYNGDGEDSDIVKELRKLEEHMDGTKSDSDESRESYDFEGEDSDIMEELRELEDGIDNNDKITSNHLSHKNSDERSNNSNQGEVDKCISSAVNSEHSESKNRSPVETEDTNKLETLWEHQDLVEQLKMELKKVRASGLPTILEDFESPKIMEDLKPWKIEEKFQHQNPMGELNKFYKSYRERMRKLDVLTYQKMYAIGFLQLKEPGILGSNNKTSIPDIASIISENLYQYKAKKHESDPKKKLFDELQTELEMVYVGQMCLSWDFLHWQYGIALDIWDSDPRGIRHYNEVAGEFQQFQVLVQRFIEDEPFQGPRVQNYIKHRCVFRDFLQIPVIRDDKSNVGKKGKGIQRGDYVISSDMLVEILEESIRLFWRFVRADKQCTHANRRQKATLVDPQEPAASVILSELQKDLQKKARKLKDQMRSSHCILKKFRNCQEEDSSSSNQVLFFFSQVDLKLVSRVLSMSKLTMEQLAWCRSKLSSISFINRKVHVEPSFSLFPC</sequence>
<keyword evidence="2" id="KW-0812">Transmembrane</keyword>
<reference evidence="3" key="1">
    <citation type="journal article" date="2016" name="Nat. Genet.">
        <title>A high-quality carrot genome assembly provides new insights into carotenoid accumulation and asterid genome evolution.</title>
        <authorList>
            <person name="Iorizzo M."/>
            <person name="Ellison S."/>
            <person name="Senalik D."/>
            <person name="Zeng P."/>
            <person name="Satapoomin P."/>
            <person name="Huang J."/>
            <person name="Bowman M."/>
            <person name="Iovene M."/>
            <person name="Sanseverino W."/>
            <person name="Cavagnaro P."/>
            <person name="Yildiz M."/>
            <person name="Macko-Podgorni A."/>
            <person name="Moranska E."/>
            <person name="Grzebelus E."/>
            <person name="Grzebelus D."/>
            <person name="Ashrafi H."/>
            <person name="Zheng Z."/>
            <person name="Cheng S."/>
            <person name="Spooner D."/>
            <person name="Van Deynze A."/>
            <person name="Simon P."/>
        </authorList>
    </citation>
    <scope>NUCLEOTIDE SEQUENCE</scope>
    <source>
        <tissue evidence="3">Leaf</tissue>
    </source>
</reference>
<feature type="compositionally biased region" description="Basic and acidic residues" evidence="1">
    <location>
        <begin position="296"/>
        <end position="313"/>
    </location>
</feature>
<feature type="region of interest" description="Disordered" evidence="1">
    <location>
        <begin position="296"/>
        <end position="320"/>
    </location>
</feature>
<reference evidence="3" key="2">
    <citation type="submission" date="2022-03" db="EMBL/GenBank/DDBJ databases">
        <title>Draft title - Genomic analysis of global carrot germplasm unveils the trajectory of domestication and the origin of high carotenoid orange carrot.</title>
        <authorList>
            <person name="Iorizzo M."/>
            <person name="Ellison S."/>
            <person name="Senalik D."/>
            <person name="Macko-Podgorni A."/>
            <person name="Grzebelus D."/>
            <person name="Bostan H."/>
            <person name="Rolling W."/>
            <person name="Curaba J."/>
            <person name="Simon P."/>
        </authorList>
    </citation>
    <scope>NUCLEOTIDE SEQUENCE</scope>
    <source>
        <tissue evidence="3">Leaf</tissue>
    </source>
</reference>
<feature type="transmembrane region" description="Helical" evidence="2">
    <location>
        <begin position="12"/>
        <end position="31"/>
    </location>
</feature>
<dbReference type="EMBL" id="CP093344">
    <property type="protein sequence ID" value="WOG87039.1"/>
    <property type="molecule type" value="Genomic_DNA"/>
</dbReference>
<dbReference type="Pfam" id="PF07891">
    <property type="entry name" value="DUF1666"/>
    <property type="match status" value="1"/>
</dbReference>
<gene>
    <name evidence="3" type="ORF">DCAR_0206259</name>
</gene>
<dbReference type="InterPro" id="IPR012870">
    <property type="entry name" value="DUF1666"/>
</dbReference>
<accession>A0AAF0WDC4</accession>